<dbReference type="EMBL" id="FR824078">
    <property type="protein sequence ID" value="CCA17313.1"/>
    <property type="molecule type" value="Genomic_DNA"/>
</dbReference>
<dbReference type="Pfam" id="PF26557">
    <property type="entry name" value="Cullin_AB"/>
    <property type="match status" value="1"/>
</dbReference>
<proteinExistence type="inferred from homology"/>
<dbReference type="InterPro" id="IPR036317">
    <property type="entry name" value="Cullin_homology_sf"/>
</dbReference>
<evidence type="ECO:0000313" key="3">
    <source>
        <dbReference type="EMBL" id="CCA17313.1"/>
    </source>
</evidence>
<accession>F0W8B3</accession>
<dbReference type="SMART" id="SM00182">
    <property type="entry name" value="CULLIN"/>
    <property type="match status" value="1"/>
</dbReference>
<dbReference type="InterPro" id="IPR044554">
    <property type="entry name" value="ANAPC2"/>
</dbReference>
<dbReference type="PROSITE" id="PS50069">
    <property type="entry name" value="CULLIN_2"/>
    <property type="match status" value="1"/>
</dbReference>
<name>F0W8B3_9STRA</name>
<gene>
    <name evidence="3" type="primary">AlNc14C33G3007</name>
    <name evidence="3" type="ORF">ALNC14_034560</name>
</gene>
<dbReference type="GO" id="GO:0007091">
    <property type="term" value="P:metaphase/anaphase transition of mitotic cell cycle"/>
    <property type="evidence" value="ECO:0007669"/>
    <property type="project" value="TreeGrafter"/>
</dbReference>
<dbReference type="GO" id="GO:0006511">
    <property type="term" value="P:ubiquitin-dependent protein catabolic process"/>
    <property type="evidence" value="ECO:0007669"/>
    <property type="project" value="InterPro"/>
</dbReference>
<dbReference type="InterPro" id="IPR016158">
    <property type="entry name" value="Cullin_homology"/>
</dbReference>
<dbReference type="SUPFAM" id="SSF75632">
    <property type="entry name" value="Cullin homology domain"/>
    <property type="match status" value="1"/>
</dbReference>
<organism evidence="3">
    <name type="scientific">Albugo laibachii Nc14</name>
    <dbReference type="NCBI Taxonomy" id="890382"/>
    <lineage>
        <taxon>Eukaryota</taxon>
        <taxon>Sar</taxon>
        <taxon>Stramenopiles</taxon>
        <taxon>Oomycota</taxon>
        <taxon>Peronosporomycetes</taxon>
        <taxon>Albuginales</taxon>
        <taxon>Albuginaceae</taxon>
        <taxon>Albugo</taxon>
    </lineage>
</organism>
<dbReference type="InterPro" id="IPR057975">
    <property type="entry name" value="TPR_ANAPC2"/>
</dbReference>
<reference evidence="3" key="2">
    <citation type="submission" date="2011-02" db="EMBL/GenBank/DDBJ databases">
        <authorList>
            <person name="MacLean D."/>
        </authorList>
    </citation>
    <scope>NUCLEOTIDE SEQUENCE</scope>
</reference>
<dbReference type="HOGENOM" id="CLU_007149_4_1_1"/>
<dbReference type="GO" id="GO:0070979">
    <property type="term" value="P:protein K11-linked ubiquitination"/>
    <property type="evidence" value="ECO:0007669"/>
    <property type="project" value="TreeGrafter"/>
</dbReference>
<sequence length="660" mass="76399">MELIDDLFSANSDYVSDEASASKDLPWLQEKIECGLEDTMRELVMSRMRWWAESVVAPRFWNFFEGHGELLKRKRRHNKDKYYNYDQLLGSLKYAVTAFSVCIRVASIFDAKSTEGAHLSIDGKSNPELMQWVIEPDESFLKSFCRHFRCAIFYKSSRHQIFDQVLETVFCLSLTTYSGMPPVDVYSVLELIDQLEWSSVVEPVLIRLQKSRIKQKIAHISRNNFGFHLIAKVEQWALCEIIPWIESLMQVVRIDTMKISTIVQINLSIRQGFVRHYISELFDIIKEYPDSIAALEDLSTCLSKPKEKQHLYLRNRKDTIRRIMVKLTDAESEGIVNDLQGENMIPIQHFDYSDDDEDIDPDEWMPECTLADPTNTIHSRRSDDILQILVNIYGSKEMFVNEYKAMLADRLLQALNYSTEKDMETLELLRLRFQENGLRDCQVMIRDMEDSRRINSNIQSLADGSMQKVDAAILSGFFWPPLLEESFATHPKTKGLIEGYKNRYHTLKTPRSLHWISLLGSVELSIELNGVERDLTVSPIEATIIQHFEEKETWLLSDLACAMEIHETILLKNMKIWMNLGILDISTDRSMITLGTTFHESLAEICFSSQDKPTAICTTAQAQQDLKVCGRIESMDEDMTILLRRHWSRTSLESYPTSVL</sequence>
<evidence type="ECO:0000256" key="1">
    <source>
        <dbReference type="PROSITE-ProRule" id="PRU00330"/>
    </source>
</evidence>
<dbReference type="PANTHER" id="PTHR45957:SF1">
    <property type="entry name" value="ANAPHASE-PROMOTING COMPLEX SUBUNIT 2"/>
    <property type="match status" value="1"/>
</dbReference>
<dbReference type="GO" id="GO:0031625">
    <property type="term" value="F:ubiquitin protein ligase binding"/>
    <property type="evidence" value="ECO:0007669"/>
    <property type="project" value="InterPro"/>
</dbReference>
<dbReference type="Gene3D" id="3.30.230.130">
    <property type="entry name" value="Cullin, Chain C, Domain 2"/>
    <property type="match status" value="1"/>
</dbReference>
<dbReference type="Pfam" id="PF25773">
    <property type="entry name" value="TPR_ANAPC2"/>
    <property type="match status" value="1"/>
</dbReference>
<evidence type="ECO:0000259" key="2">
    <source>
        <dbReference type="PROSITE" id="PS50069"/>
    </source>
</evidence>
<reference evidence="3" key="1">
    <citation type="journal article" date="2011" name="PLoS Biol.">
        <title>Gene gain and loss during evolution of obligate parasitism in the white rust pathogen of Arabidopsis thaliana.</title>
        <authorList>
            <person name="Kemen E."/>
            <person name="Gardiner A."/>
            <person name="Schultz-Larsen T."/>
            <person name="Kemen A.C."/>
            <person name="Balmuth A.L."/>
            <person name="Robert-Seilaniantz A."/>
            <person name="Bailey K."/>
            <person name="Holub E."/>
            <person name="Studholme D.J."/>
            <person name="Maclean D."/>
            <person name="Jones J.D."/>
        </authorList>
    </citation>
    <scope>NUCLEOTIDE SEQUENCE</scope>
</reference>
<protein>
    <submittedName>
        <fullName evidence="3">Anaphasepromoting complex subunit putative</fullName>
    </submittedName>
</protein>
<dbReference type="AlphaFoldDB" id="F0W8B3"/>
<dbReference type="Gene3D" id="1.20.1310.10">
    <property type="entry name" value="Cullin Repeats"/>
    <property type="match status" value="1"/>
</dbReference>
<dbReference type="PANTHER" id="PTHR45957">
    <property type="entry name" value="ANAPHASE-PROMOTING COMPLEX SUBUNIT 2"/>
    <property type="match status" value="1"/>
</dbReference>
<comment type="similarity">
    <text evidence="1">Belongs to the cullin family.</text>
</comment>
<dbReference type="InterPro" id="IPR059120">
    <property type="entry name" value="Cullin-like_AB"/>
</dbReference>
<feature type="domain" description="Cullin family profile" evidence="2">
    <location>
        <begin position="386"/>
        <end position="578"/>
    </location>
</feature>
<dbReference type="GO" id="GO:0005680">
    <property type="term" value="C:anaphase-promoting complex"/>
    <property type="evidence" value="ECO:0007669"/>
    <property type="project" value="TreeGrafter"/>
</dbReference>